<feature type="domain" description="Glutaredoxin" evidence="1">
    <location>
        <begin position="317"/>
        <end position="386"/>
    </location>
</feature>
<gene>
    <name evidence="2" type="ORF">LVIROSA_LOCUS1069</name>
</gene>
<dbReference type="SUPFAM" id="SSF52833">
    <property type="entry name" value="Thioredoxin-like"/>
    <property type="match status" value="1"/>
</dbReference>
<name>A0AAU9LB08_9ASTR</name>
<dbReference type="FunFam" id="3.40.30.10:FF:000273">
    <property type="entry name" value="Glutaredoxin family protein"/>
    <property type="match status" value="1"/>
</dbReference>
<sequence>MNINSFHHQILPNRKTPLEFEISLELEILICYELNGLDPTNPVRLGLVKAPWIHLYSYPVLHRYCFGICWWGFGVMGCTPSKQSVCRNCNAQCSPVRRSYSSDVHRSSTSTHDGADHRHIVALTSTTLGYLQLDSSKPKVRHDPVRQNLPEKNSKDFAVGVIEAKTWSKMINEKITKTAPRTPIRTPTGEPETINTWELMEGLDDSSPLRPPSTVDLDHIRHFSYNVNSNSIPQEKDRDVEVLCKPLWLQIKERNHLDSNSNSNNTSIASYLDLNQKPLICGKQQSSEGNNLDDVKRSLQDGKTEIMYGHTHKDKLILYFTSLRGVRKTYEDCCHVRVILKSSGVRVDERDVSMHSGFKEELKELLGDRFGLGGGLPKVFVGKKYIGGAEEIRRLHDEFQLDKVLEGCEMVDDGGGGCGGGGGCEGCGDVRFLPCETCSGSCKIYYEVDSHEGEKEEENDYGFQRCPDCNENGLVRCPICCD</sequence>
<dbReference type="PANTHER" id="PTHR45669:SF30">
    <property type="entry name" value="OS04G0641300 PROTEIN"/>
    <property type="match status" value="1"/>
</dbReference>
<dbReference type="Gene3D" id="3.40.30.10">
    <property type="entry name" value="Glutaredoxin"/>
    <property type="match status" value="1"/>
</dbReference>
<dbReference type="InterPro" id="IPR036249">
    <property type="entry name" value="Thioredoxin-like_sf"/>
</dbReference>
<evidence type="ECO:0000259" key="1">
    <source>
        <dbReference type="Pfam" id="PF00462"/>
    </source>
</evidence>
<dbReference type="PANTHER" id="PTHR45669">
    <property type="entry name" value="GLUTAREDOXIN DOMAIN-CONTAINING CYSTEINE-RICH PROTEIN CG12206-RELATED"/>
    <property type="match status" value="1"/>
</dbReference>
<organism evidence="2 3">
    <name type="scientific">Lactuca virosa</name>
    <dbReference type="NCBI Taxonomy" id="75947"/>
    <lineage>
        <taxon>Eukaryota</taxon>
        <taxon>Viridiplantae</taxon>
        <taxon>Streptophyta</taxon>
        <taxon>Embryophyta</taxon>
        <taxon>Tracheophyta</taxon>
        <taxon>Spermatophyta</taxon>
        <taxon>Magnoliopsida</taxon>
        <taxon>eudicotyledons</taxon>
        <taxon>Gunneridae</taxon>
        <taxon>Pentapetalae</taxon>
        <taxon>asterids</taxon>
        <taxon>campanulids</taxon>
        <taxon>Asterales</taxon>
        <taxon>Asteraceae</taxon>
        <taxon>Cichorioideae</taxon>
        <taxon>Cichorieae</taxon>
        <taxon>Lactucinae</taxon>
        <taxon>Lactuca</taxon>
    </lineage>
</organism>
<evidence type="ECO:0000313" key="3">
    <source>
        <dbReference type="Proteomes" id="UP001157418"/>
    </source>
</evidence>
<dbReference type="PROSITE" id="PS51354">
    <property type="entry name" value="GLUTAREDOXIN_2"/>
    <property type="match status" value="1"/>
</dbReference>
<reference evidence="2 3" key="1">
    <citation type="submission" date="2022-01" db="EMBL/GenBank/DDBJ databases">
        <authorList>
            <person name="Xiong W."/>
            <person name="Schranz E."/>
        </authorList>
    </citation>
    <scope>NUCLEOTIDE SEQUENCE [LARGE SCALE GENOMIC DNA]</scope>
</reference>
<proteinExistence type="predicted"/>
<dbReference type="AlphaFoldDB" id="A0AAU9LB08"/>
<dbReference type="Pfam" id="PF23733">
    <property type="entry name" value="GRXCR1-2_C"/>
    <property type="match status" value="1"/>
</dbReference>
<protein>
    <recommendedName>
        <fullName evidence="1">Glutaredoxin domain-containing protein</fullName>
    </recommendedName>
</protein>
<dbReference type="InterPro" id="IPR002109">
    <property type="entry name" value="Glutaredoxin"/>
</dbReference>
<dbReference type="Proteomes" id="UP001157418">
    <property type="component" value="Unassembled WGS sequence"/>
</dbReference>
<keyword evidence="3" id="KW-1185">Reference proteome</keyword>
<comment type="caution">
    <text evidence="2">The sequence shown here is derived from an EMBL/GenBank/DDBJ whole genome shotgun (WGS) entry which is preliminary data.</text>
</comment>
<accession>A0AAU9LB08</accession>
<evidence type="ECO:0000313" key="2">
    <source>
        <dbReference type="EMBL" id="CAH1413093.1"/>
    </source>
</evidence>
<dbReference type="Pfam" id="PF00462">
    <property type="entry name" value="Glutaredoxin"/>
    <property type="match status" value="1"/>
</dbReference>
<dbReference type="EMBL" id="CAKMRJ010000001">
    <property type="protein sequence ID" value="CAH1413093.1"/>
    <property type="molecule type" value="Genomic_DNA"/>
</dbReference>
<dbReference type="CDD" id="cd03031">
    <property type="entry name" value="GRX_GRX_like"/>
    <property type="match status" value="1"/>
</dbReference>